<evidence type="ECO:0000313" key="1">
    <source>
        <dbReference type="EMBL" id="MBC2370607.1"/>
    </source>
</evidence>
<accession>A0A7X1A3I9</accession>
<dbReference type="EMBL" id="JAARMV010000001">
    <property type="protein sequence ID" value="MBC2370607.1"/>
    <property type="molecule type" value="Genomic_DNA"/>
</dbReference>
<protein>
    <submittedName>
        <fullName evidence="1">Uncharacterized protein</fullName>
    </submittedName>
</protein>
<name>A0A7X1A3I9_9LIST</name>
<gene>
    <name evidence="1" type="ORF">HBP98_01185</name>
</gene>
<evidence type="ECO:0000313" key="2">
    <source>
        <dbReference type="Proteomes" id="UP000546244"/>
    </source>
</evidence>
<comment type="caution">
    <text evidence="1">The sequence shown here is derived from an EMBL/GenBank/DDBJ whole genome shotgun (WGS) entry which is preliminary data.</text>
</comment>
<proteinExistence type="predicted"/>
<dbReference type="AlphaFoldDB" id="A0A7X1A3I9"/>
<reference evidence="1 2" key="1">
    <citation type="submission" date="2020-03" db="EMBL/GenBank/DDBJ databases">
        <title>Soil Listeria distribution.</title>
        <authorList>
            <person name="Liao J."/>
            <person name="Wiedmann M."/>
        </authorList>
    </citation>
    <scope>NUCLEOTIDE SEQUENCE [LARGE SCALE GENOMIC DNA]</scope>
    <source>
        <strain evidence="1 2">FSL L7-1850</strain>
    </source>
</reference>
<sequence>MPHYEQVRHAISAKKHCLESMNELDEFLGSKMNSNSWYDEGFSFAQEMLESFNNADWEQLKMETPAKSLEWKSRLAYCVPIKSDLYELEIMLSFANCGDKELFGIVVDALRSFEITETNKELISQSNFIKQA</sequence>
<dbReference type="RefSeq" id="WP_185617858.1">
    <property type="nucleotide sequence ID" value="NZ_JAARMV010000001.1"/>
</dbReference>
<organism evidence="1 2">
    <name type="scientific">Listeria booriae</name>
    <dbReference type="NCBI Taxonomy" id="1552123"/>
    <lineage>
        <taxon>Bacteria</taxon>
        <taxon>Bacillati</taxon>
        <taxon>Bacillota</taxon>
        <taxon>Bacilli</taxon>
        <taxon>Bacillales</taxon>
        <taxon>Listeriaceae</taxon>
        <taxon>Listeria</taxon>
    </lineage>
</organism>
<dbReference type="Proteomes" id="UP000546244">
    <property type="component" value="Unassembled WGS sequence"/>
</dbReference>